<accession>A0A261SBZ6</accession>
<evidence type="ECO:0000256" key="1">
    <source>
        <dbReference type="SAM" id="MobiDB-lite"/>
    </source>
</evidence>
<gene>
    <name evidence="2" type="ORF">CAL29_15785</name>
</gene>
<organism evidence="2 3">
    <name type="scientific">Bordetella genomosp. 10</name>
    <dbReference type="NCBI Taxonomy" id="1416804"/>
    <lineage>
        <taxon>Bacteria</taxon>
        <taxon>Pseudomonadati</taxon>
        <taxon>Pseudomonadota</taxon>
        <taxon>Betaproteobacteria</taxon>
        <taxon>Burkholderiales</taxon>
        <taxon>Alcaligenaceae</taxon>
        <taxon>Bordetella</taxon>
    </lineage>
</organism>
<evidence type="ECO:0000313" key="2">
    <source>
        <dbReference type="EMBL" id="OZI34914.1"/>
    </source>
</evidence>
<name>A0A261SBZ6_9BORD</name>
<dbReference type="NCBIfam" id="TIGR03696">
    <property type="entry name" value="Rhs_assc_core"/>
    <property type="match status" value="1"/>
</dbReference>
<dbReference type="Proteomes" id="UP000216020">
    <property type="component" value="Unassembled WGS sequence"/>
</dbReference>
<comment type="caution">
    <text evidence="2">The sequence shown here is derived from an EMBL/GenBank/DDBJ whole genome shotgun (WGS) entry which is preliminary data.</text>
</comment>
<dbReference type="InterPro" id="IPR022385">
    <property type="entry name" value="Rhs_assc_core"/>
</dbReference>
<sequence>MANLCAGTPTITVRDNRGLGVRTLRYNRGAEGAVAAQYVDAYTHNALGQLLSSQDPRFFGGSTLNFRHVPALSGQVLETVSADAGTSRACADIVGRPFWHYSQGRDSQLRSDNALTVRWYYDALGRPVQRVRATSPLASAAPITLATPATSTVFATSTSSTTPGGMASMRNVGACDLWFYGEASGQPGDTYDPLNAGDPRNANQRGQLLQHFDTAGLLDMSVLGYSVQGHALRQDRSFLALACDPDNNWMVSDNKPPFIANKSLLEGRDPYATCWTYNALAQVLTQTDAQGHQQHTGYDCAGRKYSTAVTPKGGNRMPVTTAIVYTAADEIDTRSDANGIQVAYTYEPQITGRLVSITASRISETKRLTDTRTEGNIRSSMTRLQALAYTYDGVGNVTALSDDSPGAQVTFFRNRVATPDRVYAYDALYQLTNASGRENYVDSSPKGTDWPGGAFKPSTTPDYRPYTRAYTYDLGGNLTSTGSADWTGAMPPTRKLVVGRASNRAVCTANYPGPTPDNIDNYFDSAGKSICVDGNPNQPMYWTPLHRLYCVVTAYRAPGEAEPDWNNSDREQYAYDGDGQRIRKYGSSKAGSIWNHTDTRYLPGLELRSDTGTGEQLEVIVLDDGARILNWPAGTAKPSDIPNLQLRYQYSDRQQSCMVETDQDGNLITREEYYPYGGTAVLTSRTDSEVKYKFIRYSGKERDATGFYYYGLRYYQPWTGRWISPDPAGATDGLNLYRAMGNNPATMTDAFGTVHDDPEDGGPAAHASVLRTFRPAPSTFDYRALQAPDALIIFESVIRIVEEVAQAEGPSAALVNQDDSRDMHGRSTTAQASQAARSDDERREFVAKAFDHRISSGTDDGFSGYTTTVLSRPNGTYPSPPESSRVYGEPKSVFRTAFADDKVTIELAFRQEKTSDYFGSDVFAYQASRVAGFDAKRIRIIEYSHVVNFHTRSETEQYLGAFSTGFHDHRTTEDMGRAFLEKTDNGRFTQRMLQHLGKEAISVWRFDYAAAHRAARTVKRQAMSRNLEANFYVFLQDATRPRRQTPRQAPA</sequence>
<dbReference type="OrthoDB" id="5445630at2"/>
<dbReference type="RefSeq" id="WP_094853903.1">
    <property type="nucleotide sequence ID" value="NZ_NEVM01000002.1"/>
</dbReference>
<proteinExistence type="predicted"/>
<dbReference type="PANTHER" id="PTHR32305">
    <property type="match status" value="1"/>
</dbReference>
<dbReference type="Gene3D" id="2.180.10.10">
    <property type="entry name" value="RHS repeat-associated core"/>
    <property type="match status" value="1"/>
</dbReference>
<evidence type="ECO:0000313" key="3">
    <source>
        <dbReference type="Proteomes" id="UP000216020"/>
    </source>
</evidence>
<keyword evidence="3" id="KW-1185">Reference proteome</keyword>
<dbReference type="AlphaFoldDB" id="A0A261SBZ6"/>
<dbReference type="EMBL" id="NEVM01000002">
    <property type="protein sequence ID" value="OZI34914.1"/>
    <property type="molecule type" value="Genomic_DNA"/>
</dbReference>
<feature type="region of interest" description="Disordered" evidence="1">
    <location>
        <begin position="808"/>
        <end position="841"/>
    </location>
</feature>
<feature type="compositionally biased region" description="Low complexity" evidence="1">
    <location>
        <begin position="826"/>
        <end position="836"/>
    </location>
</feature>
<reference evidence="3" key="1">
    <citation type="submission" date="2017-05" db="EMBL/GenBank/DDBJ databases">
        <title>Complete and WGS of Bordetella genogroups.</title>
        <authorList>
            <person name="Spilker T."/>
            <person name="Lipuma J."/>
        </authorList>
    </citation>
    <scope>NUCLEOTIDE SEQUENCE [LARGE SCALE GENOMIC DNA]</scope>
    <source>
        <strain evidence="3">AU16122</strain>
    </source>
</reference>
<dbReference type="InterPro" id="IPR050708">
    <property type="entry name" value="T6SS_VgrG/RHS"/>
</dbReference>
<protein>
    <submittedName>
        <fullName evidence="2">Uncharacterized protein</fullName>
    </submittedName>
</protein>
<dbReference type="PANTHER" id="PTHR32305:SF15">
    <property type="entry name" value="PROTEIN RHSA-RELATED"/>
    <property type="match status" value="1"/>
</dbReference>